<gene>
    <name evidence="1" type="ORF">N7458_010932</name>
</gene>
<proteinExistence type="predicted"/>
<dbReference type="GeneID" id="81604557"/>
<comment type="caution">
    <text evidence="1">The sequence shown here is derived from an EMBL/GenBank/DDBJ whole genome shotgun (WGS) entry which is preliminary data.</text>
</comment>
<accession>A0AAD6G0D7</accession>
<reference evidence="1" key="1">
    <citation type="submission" date="2022-12" db="EMBL/GenBank/DDBJ databases">
        <authorList>
            <person name="Petersen C."/>
        </authorList>
    </citation>
    <scope>NUCLEOTIDE SEQUENCE</scope>
    <source>
        <strain evidence="1">IBT 16125</strain>
    </source>
</reference>
<dbReference type="AlphaFoldDB" id="A0AAD6G0D7"/>
<reference evidence="1" key="2">
    <citation type="journal article" date="2023" name="IMA Fungus">
        <title>Comparative genomic study of the Penicillium genus elucidates a diverse pangenome and 15 lateral gene transfer events.</title>
        <authorList>
            <person name="Petersen C."/>
            <person name="Sorensen T."/>
            <person name="Nielsen M.R."/>
            <person name="Sondergaard T.E."/>
            <person name="Sorensen J.L."/>
            <person name="Fitzpatrick D.A."/>
            <person name="Frisvad J.C."/>
            <person name="Nielsen K.L."/>
        </authorList>
    </citation>
    <scope>NUCLEOTIDE SEQUENCE</scope>
    <source>
        <strain evidence="1">IBT 16125</strain>
    </source>
</reference>
<evidence type="ECO:0000313" key="1">
    <source>
        <dbReference type="EMBL" id="KAJ5439934.1"/>
    </source>
</evidence>
<organism evidence="1 2">
    <name type="scientific">Penicillium daleae</name>
    <dbReference type="NCBI Taxonomy" id="63821"/>
    <lineage>
        <taxon>Eukaryota</taxon>
        <taxon>Fungi</taxon>
        <taxon>Dikarya</taxon>
        <taxon>Ascomycota</taxon>
        <taxon>Pezizomycotina</taxon>
        <taxon>Eurotiomycetes</taxon>
        <taxon>Eurotiomycetidae</taxon>
        <taxon>Eurotiales</taxon>
        <taxon>Aspergillaceae</taxon>
        <taxon>Penicillium</taxon>
    </lineage>
</organism>
<keyword evidence="2" id="KW-1185">Reference proteome</keyword>
<dbReference type="RefSeq" id="XP_056763163.1">
    <property type="nucleotide sequence ID" value="XM_056914314.1"/>
</dbReference>
<sequence length="88" mass="10528">MAEISDYILGFAQDENKRFMLSPFVPYALYQTAVIEFRLWKQKGESQHKERADRMVQLLRHFSKRWSIAVTLPAQEFYISEESRENEP</sequence>
<evidence type="ECO:0000313" key="2">
    <source>
        <dbReference type="Proteomes" id="UP001213681"/>
    </source>
</evidence>
<dbReference type="EMBL" id="JAPVEA010000008">
    <property type="protein sequence ID" value="KAJ5439934.1"/>
    <property type="molecule type" value="Genomic_DNA"/>
</dbReference>
<protein>
    <submittedName>
        <fullName evidence="1">Uncharacterized protein</fullName>
    </submittedName>
</protein>
<name>A0AAD6G0D7_9EURO</name>
<dbReference type="Proteomes" id="UP001213681">
    <property type="component" value="Unassembled WGS sequence"/>
</dbReference>